<reference evidence="2" key="2">
    <citation type="submission" date="2025-09" db="UniProtKB">
        <authorList>
            <consortium name="Ensembl"/>
        </authorList>
    </citation>
    <scope>IDENTIFICATION</scope>
</reference>
<protein>
    <submittedName>
        <fullName evidence="2">Uncharacterized protein</fullName>
    </submittedName>
</protein>
<evidence type="ECO:0000313" key="2">
    <source>
        <dbReference type="Ensembl" id="ENSPMGP00000026649.1"/>
    </source>
</evidence>
<sequence>MGIFYFYFLLILTFNHINPDLDNCPRPATSALEGVTAEDDSEKAFSRPLLTEPRSYFHFYITEERQPSKPKPEEQPNGHLSLVLEERTKMDVAECSFVSHFNIPNFVNLEQASALGEEDLVEPVVTLEKQACVQEVHCDTR</sequence>
<evidence type="ECO:0000256" key="1">
    <source>
        <dbReference type="SAM" id="SignalP"/>
    </source>
</evidence>
<dbReference type="Proteomes" id="UP000261520">
    <property type="component" value="Unplaced"/>
</dbReference>
<organism evidence="2 3">
    <name type="scientific">Periophthalmus magnuspinnatus</name>
    <dbReference type="NCBI Taxonomy" id="409849"/>
    <lineage>
        <taxon>Eukaryota</taxon>
        <taxon>Metazoa</taxon>
        <taxon>Chordata</taxon>
        <taxon>Craniata</taxon>
        <taxon>Vertebrata</taxon>
        <taxon>Euteleostomi</taxon>
        <taxon>Actinopterygii</taxon>
        <taxon>Neopterygii</taxon>
        <taxon>Teleostei</taxon>
        <taxon>Neoteleostei</taxon>
        <taxon>Acanthomorphata</taxon>
        <taxon>Gobiaria</taxon>
        <taxon>Gobiiformes</taxon>
        <taxon>Gobioidei</taxon>
        <taxon>Gobiidae</taxon>
        <taxon>Oxudercinae</taxon>
        <taxon>Periophthalmus</taxon>
    </lineage>
</organism>
<dbReference type="STRING" id="409849.ENSPMGP00000026649"/>
<proteinExistence type="predicted"/>
<dbReference type="AlphaFoldDB" id="A0A3B4BDW4"/>
<feature type="chain" id="PRO_5017302850" evidence="1">
    <location>
        <begin position="20"/>
        <end position="141"/>
    </location>
</feature>
<keyword evidence="1" id="KW-0732">Signal</keyword>
<dbReference type="Ensembl" id="ENSPMGT00000028382.1">
    <property type="protein sequence ID" value="ENSPMGP00000026649.1"/>
    <property type="gene ID" value="ENSPMGG00000021495.1"/>
</dbReference>
<keyword evidence="3" id="KW-1185">Reference proteome</keyword>
<accession>A0A3B4BDW4</accession>
<evidence type="ECO:0000313" key="3">
    <source>
        <dbReference type="Proteomes" id="UP000261520"/>
    </source>
</evidence>
<name>A0A3B4BDW4_9GOBI</name>
<feature type="signal peptide" evidence="1">
    <location>
        <begin position="1"/>
        <end position="19"/>
    </location>
</feature>
<reference evidence="2" key="1">
    <citation type="submission" date="2025-08" db="UniProtKB">
        <authorList>
            <consortium name="Ensembl"/>
        </authorList>
    </citation>
    <scope>IDENTIFICATION</scope>
</reference>